<dbReference type="Proteomes" id="UP001197770">
    <property type="component" value="Unassembled WGS sequence"/>
</dbReference>
<feature type="compositionally biased region" description="Basic and acidic residues" evidence="1">
    <location>
        <begin position="665"/>
        <end position="682"/>
    </location>
</feature>
<reference evidence="2 3" key="1">
    <citation type="submission" date="2021-11" db="EMBL/GenBank/DDBJ databases">
        <title>Seasonal and diel survey of microbial diversity of the Tyrrhenian coast.</title>
        <authorList>
            <person name="Gattoni G."/>
            <person name="Corral P."/>
        </authorList>
    </citation>
    <scope>NUCLEOTIDE SEQUENCE [LARGE SCALE GENOMIC DNA]</scope>
    <source>
        <strain evidence="2 3">Mr9</strain>
    </source>
</reference>
<keyword evidence="3" id="KW-1185">Reference proteome</keyword>
<dbReference type="Gene3D" id="3.30.420.10">
    <property type="entry name" value="Ribonuclease H-like superfamily/Ribonuclease H"/>
    <property type="match status" value="1"/>
</dbReference>
<feature type="region of interest" description="Disordered" evidence="1">
    <location>
        <begin position="647"/>
        <end position="682"/>
    </location>
</feature>
<dbReference type="EMBL" id="JAJGMW010000002">
    <property type="protein sequence ID" value="MCC4211385.1"/>
    <property type="molecule type" value="Genomic_DNA"/>
</dbReference>
<evidence type="ECO:0000313" key="3">
    <source>
        <dbReference type="Proteomes" id="UP001197770"/>
    </source>
</evidence>
<dbReference type="RefSeq" id="WP_228228506.1">
    <property type="nucleotide sequence ID" value="NZ_JAJGMW010000002.1"/>
</dbReference>
<protein>
    <recommendedName>
        <fullName evidence="4">Integrase catalytic domain-containing protein</fullName>
    </recommendedName>
</protein>
<evidence type="ECO:0008006" key="4">
    <source>
        <dbReference type="Google" id="ProtNLM"/>
    </source>
</evidence>
<organism evidence="2 3">
    <name type="scientific">Leeuwenhoekiella parthenopeia</name>
    <dbReference type="NCBI Taxonomy" id="2890320"/>
    <lineage>
        <taxon>Bacteria</taxon>
        <taxon>Pseudomonadati</taxon>
        <taxon>Bacteroidota</taxon>
        <taxon>Flavobacteriia</taxon>
        <taxon>Flavobacteriales</taxon>
        <taxon>Flavobacteriaceae</taxon>
        <taxon>Leeuwenhoekiella</taxon>
    </lineage>
</organism>
<evidence type="ECO:0000313" key="2">
    <source>
        <dbReference type="EMBL" id="MCC4211385.1"/>
    </source>
</evidence>
<dbReference type="InterPro" id="IPR036397">
    <property type="entry name" value="RNaseH_sf"/>
</dbReference>
<comment type="caution">
    <text evidence="2">The sequence shown here is derived from an EMBL/GenBank/DDBJ whole genome shotgun (WGS) entry which is preliminary data.</text>
</comment>
<name>A0ABS8GN88_9FLAO</name>
<evidence type="ECO:0000256" key="1">
    <source>
        <dbReference type="SAM" id="MobiDB-lite"/>
    </source>
</evidence>
<proteinExistence type="predicted"/>
<accession>A0ABS8GN88</accession>
<sequence length="701" mass="81252">MPNRETPYEYYDNKLGVRIQFLISDVDGQYERHSESLRLISYDALQKRMRRKSSCEKRLRRGALNNETLILFSSLSREWKDRITTKFGDPKEEVKESWFAQHYFADRKAFDFYTRHRYGEKNEHKLDLKLVEQYTYNASVLNTVLQMKTNRRAYAKALGGVKIDIWQSLSNDVNAFREVPHNLPATRDGLRRKATRYQKEGYLSLVSGKLQNSNAKKVTEKEQMALLDELISKHTNLDNELIKTIYNTVAEKMNWPTITAMTVGNRKQQSGLVTHAGRNGVKSLQNKKLMQVKRSKPSSPMLYWTLDGWDVELLYQATVVDKDGKKRTTYHNRLTLIQVLDPHNNYPIGYSIGTNESPELIKNALQNAMQHTRELFGELYMPYQLQSDNYAKKALLSTYNAITPNFTPAQVGNAKAKVIEPYFSMLNKKYCKLLNNWSGFNVDSGSKNQPNSEYLDKIKKSFPDQAGCISQIEAIVNSERSKKIEEYKQNWLSTKPEHKQIMSLDSYFLTFGSTTGATNRLTGEGVKITIEGEKHYYDSFDINFRHQAHQDWELLYDTNNLDQVLAVSSDGKERHLLERKYVQPMALADRKDGDSEELQRVKNFNKEAVNMIINTRSENARILEPFLDTPQLNDTLAKHLLTDSLGQHKNHKSQQRIEAANNSKKLVERTAKKEAKKQAKTFADEQREYYESKVNINEYLD</sequence>
<gene>
    <name evidence="2" type="ORF">LLW17_01525</name>
</gene>